<feature type="transmembrane region" description="Helical" evidence="1">
    <location>
        <begin position="20"/>
        <end position="38"/>
    </location>
</feature>
<name>A0ABT7UQP3_9FIRM</name>
<proteinExistence type="predicted"/>
<feature type="transmembrane region" description="Helical" evidence="1">
    <location>
        <begin position="183"/>
        <end position="204"/>
    </location>
</feature>
<evidence type="ECO:0000313" key="3">
    <source>
        <dbReference type="Proteomes" id="UP001529380"/>
    </source>
</evidence>
<keyword evidence="1" id="KW-0472">Membrane</keyword>
<dbReference type="Pfam" id="PF06912">
    <property type="entry name" value="DUF1275"/>
    <property type="match status" value="1"/>
</dbReference>
<keyword evidence="3" id="KW-1185">Reference proteome</keyword>
<dbReference type="PANTHER" id="PTHR37314:SF4">
    <property type="entry name" value="UPF0700 TRANSMEMBRANE PROTEIN YOAK"/>
    <property type="match status" value="1"/>
</dbReference>
<reference evidence="2 3" key="3">
    <citation type="submission" date="2023-06" db="EMBL/GenBank/DDBJ databases">
        <authorList>
            <person name="Zeman M."/>
            <person name="Kubasova T."/>
            <person name="Jahodarova E."/>
            <person name="Nykrynova M."/>
            <person name="Rychlik I."/>
        </authorList>
    </citation>
    <scope>NUCLEOTIDE SEQUENCE [LARGE SCALE GENOMIC DNA]</scope>
    <source>
        <strain evidence="2 3">ET340</strain>
    </source>
</reference>
<comment type="caution">
    <text evidence="2">The sequence shown here is derived from an EMBL/GenBank/DDBJ whole genome shotgun (WGS) entry which is preliminary data.</text>
</comment>
<accession>A0ABT7UQP3</accession>
<reference evidence="3" key="1">
    <citation type="submission" date="2023-06" db="EMBL/GenBank/DDBJ databases">
        <title>Identification and characterization of horizontal gene transfer across gut microbiota members of farm animals based on homology search.</title>
        <authorList>
            <person name="Zeman M."/>
            <person name="Kubasova T."/>
            <person name="Jahodarova E."/>
            <person name="Nykrynova M."/>
            <person name="Rychlik I."/>
        </authorList>
    </citation>
    <scope>NUCLEOTIDE SEQUENCE [LARGE SCALE GENOMIC DNA]</scope>
    <source>
        <strain evidence="3">ET340</strain>
    </source>
</reference>
<protein>
    <submittedName>
        <fullName evidence="2">YoaK family protein</fullName>
    </submittedName>
</protein>
<dbReference type="EMBL" id="JAUDCL010000012">
    <property type="protein sequence ID" value="MDM8201209.1"/>
    <property type="molecule type" value="Genomic_DNA"/>
</dbReference>
<organism evidence="2 3">
    <name type="scientific">Allofournierella massiliensis</name>
    <dbReference type="NCBI Taxonomy" id="1650663"/>
    <lineage>
        <taxon>Bacteria</taxon>
        <taxon>Bacillati</taxon>
        <taxon>Bacillota</taxon>
        <taxon>Clostridia</taxon>
        <taxon>Eubacteriales</taxon>
        <taxon>Oscillospiraceae</taxon>
        <taxon>Allofournierella</taxon>
    </lineage>
</organism>
<gene>
    <name evidence="2" type="ORF">QUW08_07880</name>
</gene>
<dbReference type="PANTHER" id="PTHR37314">
    <property type="entry name" value="SLR0142 PROTEIN"/>
    <property type="match status" value="1"/>
</dbReference>
<dbReference type="RefSeq" id="WP_289599794.1">
    <property type="nucleotide sequence ID" value="NZ_JAUDCL010000012.1"/>
</dbReference>
<keyword evidence="1" id="KW-1133">Transmembrane helix</keyword>
<feature type="transmembrane region" description="Helical" evidence="1">
    <location>
        <begin position="211"/>
        <end position="229"/>
    </location>
</feature>
<feature type="transmembrane region" description="Helical" evidence="1">
    <location>
        <begin position="68"/>
        <end position="87"/>
    </location>
</feature>
<dbReference type="Proteomes" id="UP001529380">
    <property type="component" value="Unassembled WGS sequence"/>
</dbReference>
<keyword evidence="1" id="KW-0812">Transmembrane</keyword>
<reference evidence="2 3" key="2">
    <citation type="submission" date="2023-06" db="EMBL/GenBank/DDBJ databases">
        <title>Identification and characterization of horizontal gene transfer across gut microbiota members of farm animals based on homology search.</title>
        <authorList>
            <person name="Schwarzerova J."/>
            <person name="Nykrynova M."/>
            <person name="Jureckova K."/>
            <person name="Cejkova D."/>
            <person name="Rychlik I."/>
        </authorList>
    </citation>
    <scope>NUCLEOTIDE SEQUENCE [LARGE SCALE GENOMIC DNA]</scope>
    <source>
        <strain evidence="2 3">ET340</strain>
    </source>
</reference>
<evidence type="ECO:0000313" key="2">
    <source>
        <dbReference type="EMBL" id="MDM8201209.1"/>
    </source>
</evidence>
<evidence type="ECO:0000256" key="1">
    <source>
        <dbReference type="SAM" id="Phobius"/>
    </source>
</evidence>
<dbReference type="InterPro" id="IPR010699">
    <property type="entry name" value="DUF1275"/>
</dbReference>
<feature type="transmembrane region" description="Helical" evidence="1">
    <location>
        <begin position="99"/>
        <end position="117"/>
    </location>
</feature>
<sequence length="245" mass="27570">MQTTESKWSEPGYLTCEKRWIYFALITVAGFWGAYTYLLRGNVFCNAQTGNVVLMGLALGAGKWKETLYYVIPISAYLMGAFLSELVPNPVKHRLAIRWDTLLILVEMLAVLFLGFLPDSAPVQITQVIINFVASMQYNTFRQAEGIPVATTFATNHIRQIGIGLAREVKRRHTGDYSHREKLFVHLRMLLFFFAGASVGSLFAHRMGGRSIWLTLIPLAVVFVALLKADLGEEKDRMEQKPAGH</sequence>